<dbReference type="PROSITE" id="PS50893">
    <property type="entry name" value="ABC_TRANSPORTER_2"/>
    <property type="match status" value="1"/>
</dbReference>
<feature type="compositionally biased region" description="Basic and acidic residues" evidence="4">
    <location>
        <begin position="298"/>
        <end position="317"/>
    </location>
</feature>
<evidence type="ECO:0000256" key="4">
    <source>
        <dbReference type="SAM" id="MobiDB-lite"/>
    </source>
</evidence>
<protein>
    <submittedName>
        <fullName evidence="6">ABC transporter ATP-binding protein</fullName>
    </submittedName>
</protein>
<keyword evidence="2" id="KW-0547">Nucleotide-binding</keyword>
<evidence type="ECO:0000256" key="3">
    <source>
        <dbReference type="ARBA" id="ARBA00022840"/>
    </source>
</evidence>
<dbReference type="PANTHER" id="PTHR24220:SF685">
    <property type="entry name" value="ABC TRANSPORTER RELATED"/>
    <property type="match status" value="1"/>
</dbReference>
<feature type="domain" description="ABC transporter" evidence="5">
    <location>
        <begin position="39"/>
        <end position="276"/>
    </location>
</feature>
<dbReference type="RefSeq" id="WP_047223525.1">
    <property type="nucleotide sequence ID" value="NZ_JWIO01000021.1"/>
</dbReference>
<evidence type="ECO:0000256" key="1">
    <source>
        <dbReference type="ARBA" id="ARBA00022448"/>
    </source>
</evidence>
<dbReference type="SUPFAM" id="SSF52540">
    <property type="entry name" value="P-loop containing nucleoside triphosphate hydrolases"/>
    <property type="match status" value="1"/>
</dbReference>
<proteinExistence type="predicted"/>
<name>A0ABR5F2U4_9ACTN</name>
<evidence type="ECO:0000259" key="5">
    <source>
        <dbReference type="PROSITE" id="PS50893"/>
    </source>
</evidence>
<dbReference type="InterPro" id="IPR003439">
    <property type="entry name" value="ABC_transporter-like_ATP-bd"/>
</dbReference>
<dbReference type="InterPro" id="IPR003593">
    <property type="entry name" value="AAA+_ATPase"/>
</dbReference>
<dbReference type="Gene3D" id="3.40.50.300">
    <property type="entry name" value="P-loop containing nucleotide triphosphate hydrolases"/>
    <property type="match status" value="1"/>
</dbReference>
<dbReference type="Pfam" id="PF00005">
    <property type="entry name" value="ABC_tran"/>
    <property type="match status" value="1"/>
</dbReference>
<keyword evidence="7" id="KW-1185">Reference proteome</keyword>
<dbReference type="CDD" id="cd03255">
    <property type="entry name" value="ABC_MJ0796_LolCDE_FtsE"/>
    <property type="match status" value="1"/>
</dbReference>
<evidence type="ECO:0000313" key="6">
    <source>
        <dbReference type="EMBL" id="KLL11039.1"/>
    </source>
</evidence>
<organism evidence="6 7">
    <name type="scientific">Protofrankia coriariae</name>
    <dbReference type="NCBI Taxonomy" id="1562887"/>
    <lineage>
        <taxon>Bacteria</taxon>
        <taxon>Bacillati</taxon>
        <taxon>Actinomycetota</taxon>
        <taxon>Actinomycetes</taxon>
        <taxon>Frankiales</taxon>
        <taxon>Frankiaceae</taxon>
        <taxon>Protofrankia</taxon>
    </lineage>
</organism>
<reference evidence="6 7" key="1">
    <citation type="submission" date="2014-12" db="EMBL/GenBank/DDBJ databases">
        <title>Frankia sp. BMG5.1 draft genome.</title>
        <authorList>
            <person name="Gtari M."/>
            <person name="Ghodhbane-Gtari F."/>
            <person name="Nouioui I."/>
            <person name="Ktari A."/>
            <person name="Hezbri K."/>
            <person name="Mimouni W."/>
            <person name="Sbissi I."/>
            <person name="Ayari A."/>
            <person name="Yamanaka T."/>
            <person name="Normand P."/>
            <person name="Tisa L.S."/>
            <person name="Boudabous A."/>
        </authorList>
    </citation>
    <scope>NUCLEOTIDE SEQUENCE [LARGE SCALE GENOMIC DNA]</scope>
    <source>
        <strain evidence="6 7">BMG5.1</strain>
    </source>
</reference>
<dbReference type="GO" id="GO:0005524">
    <property type="term" value="F:ATP binding"/>
    <property type="evidence" value="ECO:0007669"/>
    <property type="project" value="UniProtKB-KW"/>
</dbReference>
<dbReference type="SMART" id="SM00382">
    <property type="entry name" value="AAA"/>
    <property type="match status" value="1"/>
</dbReference>
<dbReference type="InterPro" id="IPR027417">
    <property type="entry name" value="P-loop_NTPase"/>
</dbReference>
<dbReference type="EMBL" id="JWIO01000021">
    <property type="protein sequence ID" value="KLL11039.1"/>
    <property type="molecule type" value="Genomic_DNA"/>
</dbReference>
<keyword evidence="1" id="KW-0813">Transport</keyword>
<accession>A0ABR5F2U4</accession>
<dbReference type="InterPro" id="IPR015854">
    <property type="entry name" value="ABC_transpr_LolD-like"/>
</dbReference>
<feature type="region of interest" description="Disordered" evidence="4">
    <location>
        <begin position="1"/>
        <end position="26"/>
    </location>
</feature>
<sequence>MSRAGRISGADPQAEPVVSPEPPDSAGAAGGVALAAAAARAEGLVKIYGSGQTAVTALRNIDVSFPRGRFTAIMGPSGSGKSTLMHCLAGLDTVTSGRVYVGDVDLSKLSDKQLTQLRRDRVGFVFQQFNLLPTLTAAENITLPLSIAGRKPDQEWLRAVVDAVGLASRLSHRPAELSGGQQQRVACARALVTRPEIVFADEPTGNLDSRSGAEVLAFLQRSVREFDQTVVMVTHDPTAASFSDEVVFLADGQLVGSIPNPTAESVLERMKHLDDLQQEASAGGGASPEAHQPQPRQSPDEWHEAGQEQDHGSAGRV</sequence>
<evidence type="ECO:0000256" key="2">
    <source>
        <dbReference type="ARBA" id="ARBA00022741"/>
    </source>
</evidence>
<dbReference type="Proteomes" id="UP000035425">
    <property type="component" value="Unassembled WGS sequence"/>
</dbReference>
<dbReference type="InterPro" id="IPR017911">
    <property type="entry name" value="MacB-like_ATP-bd"/>
</dbReference>
<feature type="region of interest" description="Disordered" evidence="4">
    <location>
        <begin position="274"/>
        <end position="317"/>
    </location>
</feature>
<gene>
    <name evidence="6" type="ORF">FrCorBMG51_14160</name>
</gene>
<dbReference type="PANTHER" id="PTHR24220">
    <property type="entry name" value="IMPORT ATP-BINDING PROTEIN"/>
    <property type="match status" value="1"/>
</dbReference>
<evidence type="ECO:0000313" key="7">
    <source>
        <dbReference type="Proteomes" id="UP000035425"/>
    </source>
</evidence>
<comment type="caution">
    <text evidence="6">The sequence shown here is derived from an EMBL/GenBank/DDBJ whole genome shotgun (WGS) entry which is preliminary data.</text>
</comment>
<keyword evidence="3 6" id="KW-0067">ATP-binding</keyword>